<reference evidence="1" key="2">
    <citation type="journal article" date="2021" name="PeerJ">
        <title>Extensive microbial diversity within the chicken gut microbiome revealed by metagenomics and culture.</title>
        <authorList>
            <person name="Gilroy R."/>
            <person name="Ravi A."/>
            <person name="Getino M."/>
            <person name="Pursley I."/>
            <person name="Horton D.L."/>
            <person name="Alikhan N.F."/>
            <person name="Baker D."/>
            <person name="Gharbi K."/>
            <person name="Hall N."/>
            <person name="Watson M."/>
            <person name="Adriaenssens E.M."/>
            <person name="Foster-Nyarko E."/>
            <person name="Jarju S."/>
            <person name="Secka A."/>
            <person name="Antonio M."/>
            <person name="Oren A."/>
            <person name="Chaudhuri R.R."/>
            <person name="La Ragione R."/>
            <person name="Hildebrand F."/>
            <person name="Pallen M.J."/>
        </authorList>
    </citation>
    <scope>NUCLEOTIDE SEQUENCE</scope>
    <source>
        <strain evidence="1">CHK154-7741</strain>
    </source>
</reference>
<dbReference type="AlphaFoldDB" id="A0A9D1SRL6"/>
<proteinExistence type="predicted"/>
<protein>
    <submittedName>
        <fullName evidence="1">Uncharacterized protein</fullName>
    </submittedName>
</protein>
<name>A0A9D1SRL6_9CLOT</name>
<dbReference type="EMBL" id="DVOD01000029">
    <property type="protein sequence ID" value="HIU92261.1"/>
    <property type="molecule type" value="Genomic_DNA"/>
</dbReference>
<sequence length="113" mass="13468">MLCSTFIRYLRNKRKGRKDRKKVKIAWEIYKTGDFNTTAWEDDKLIFLGDVKRPTAIGKKKDLWANLDSDFYDILELWRWHRAGLLKIASLPYEKAVGIRYLIEVDFAENRVL</sequence>
<organism evidence="1 2">
    <name type="scientific">Candidatus Limenecus avicola</name>
    <dbReference type="NCBI Taxonomy" id="2840847"/>
    <lineage>
        <taxon>Bacteria</taxon>
        <taxon>Bacillati</taxon>
        <taxon>Bacillota</taxon>
        <taxon>Clostridia</taxon>
        <taxon>Eubacteriales</taxon>
        <taxon>Clostridiaceae</taxon>
        <taxon>Clostridiaceae incertae sedis</taxon>
        <taxon>Candidatus Limenecus</taxon>
    </lineage>
</organism>
<gene>
    <name evidence="1" type="ORF">IAD26_03900</name>
</gene>
<evidence type="ECO:0000313" key="1">
    <source>
        <dbReference type="EMBL" id="HIU92261.1"/>
    </source>
</evidence>
<evidence type="ECO:0000313" key="2">
    <source>
        <dbReference type="Proteomes" id="UP000886748"/>
    </source>
</evidence>
<reference evidence="1" key="1">
    <citation type="submission" date="2020-10" db="EMBL/GenBank/DDBJ databases">
        <authorList>
            <person name="Gilroy R."/>
        </authorList>
    </citation>
    <scope>NUCLEOTIDE SEQUENCE</scope>
    <source>
        <strain evidence="1">CHK154-7741</strain>
    </source>
</reference>
<accession>A0A9D1SRL6</accession>
<dbReference type="Proteomes" id="UP000886748">
    <property type="component" value="Unassembled WGS sequence"/>
</dbReference>
<comment type="caution">
    <text evidence="1">The sequence shown here is derived from an EMBL/GenBank/DDBJ whole genome shotgun (WGS) entry which is preliminary data.</text>
</comment>